<dbReference type="Gene3D" id="3.30.70.270">
    <property type="match status" value="1"/>
</dbReference>
<dbReference type="SMART" id="SM00267">
    <property type="entry name" value="GGDEF"/>
    <property type="match status" value="1"/>
</dbReference>
<evidence type="ECO:0000256" key="2">
    <source>
        <dbReference type="ARBA" id="ARBA00034247"/>
    </source>
</evidence>
<evidence type="ECO:0000313" key="6">
    <source>
        <dbReference type="EMBL" id="TKJ38409.1"/>
    </source>
</evidence>
<dbReference type="Proteomes" id="UP000319619">
    <property type="component" value="Unassembled WGS sequence"/>
</dbReference>
<reference evidence="6 7" key="1">
    <citation type="submission" date="2017-06" db="EMBL/GenBank/DDBJ databases">
        <title>Novel microbial phyla capable of carbon fixation and sulfur reduction in deep-sea sediments.</title>
        <authorList>
            <person name="Huang J."/>
            <person name="Baker B."/>
            <person name="Wang Y."/>
        </authorList>
    </citation>
    <scope>NUCLEOTIDE SEQUENCE [LARGE SCALE GENOMIC DNA]</scope>
    <source>
        <strain evidence="6">B3_LCP</strain>
    </source>
</reference>
<dbReference type="AlphaFoldDB" id="A0A532UTZ3"/>
<name>A0A532UTZ3_UNCL8</name>
<evidence type="ECO:0000256" key="1">
    <source>
        <dbReference type="ARBA" id="ARBA00012528"/>
    </source>
</evidence>
<dbReference type="FunFam" id="3.30.70.270:FF:000001">
    <property type="entry name" value="Diguanylate cyclase domain protein"/>
    <property type="match status" value="1"/>
</dbReference>
<sequence length="308" mass="35366">MSYSILVVDDSWESREVITSILSINEDYSLAMAENGEEAMGKLQTNNFDLVVTDISMPVMDGLELLDHLVKNKPSLPVITFTGFGDIFGVKALERGAEDCIFKPFDARDFKLRIAKALKYSRLKKYQDLLEQKNKELRQISTMDQLTQLYNRHYMQDVLQREFTRAKRYRNKLSCVMIDIDHFKKINDEYGHMQGDSVLREFAGLLKNTCREVDVPCRFGGEEFLIILPETDRRGAECMADRLRRATETMPIFRVESAELLTELKISVSVGLSAYPDPRIRSEMDMITLADEALYLAKNQGRNCVMVA</sequence>
<dbReference type="PROSITE" id="PS50887">
    <property type="entry name" value="GGDEF"/>
    <property type="match status" value="1"/>
</dbReference>
<dbReference type="InterPro" id="IPR029787">
    <property type="entry name" value="Nucleotide_cyclase"/>
</dbReference>
<dbReference type="PROSITE" id="PS50110">
    <property type="entry name" value="RESPONSE_REGULATORY"/>
    <property type="match status" value="1"/>
</dbReference>
<keyword evidence="3" id="KW-0597">Phosphoprotein</keyword>
<organism evidence="6 7">
    <name type="scientific">candidate division LCP-89 bacterium B3_LCP</name>
    <dbReference type="NCBI Taxonomy" id="2012998"/>
    <lineage>
        <taxon>Bacteria</taxon>
        <taxon>Pseudomonadati</taxon>
        <taxon>Bacteria division LCP-89</taxon>
    </lineage>
</organism>
<dbReference type="InterPro" id="IPR000160">
    <property type="entry name" value="GGDEF_dom"/>
</dbReference>
<dbReference type="CDD" id="cd01949">
    <property type="entry name" value="GGDEF"/>
    <property type="match status" value="1"/>
</dbReference>
<dbReference type="InterPro" id="IPR043128">
    <property type="entry name" value="Rev_trsase/Diguanyl_cyclase"/>
</dbReference>
<dbReference type="Pfam" id="PF00072">
    <property type="entry name" value="Response_reg"/>
    <property type="match status" value="1"/>
</dbReference>
<dbReference type="GO" id="GO:0000160">
    <property type="term" value="P:phosphorelay signal transduction system"/>
    <property type="evidence" value="ECO:0007669"/>
    <property type="project" value="InterPro"/>
</dbReference>
<gene>
    <name evidence="6" type="ORF">CEE37_12885</name>
</gene>
<dbReference type="EC" id="2.7.7.65" evidence="1"/>
<comment type="caution">
    <text evidence="6">The sequence shown here is derived from an EMBL/GenBank/DDBJ whole genome shotgun (WGS) entry which is preliminary data.</text>
</comment>
<proteinExistence type="predicted"/>
<dbReference type="InterPro" id="IPR011006">
    <property type="entry name" value="CheY-like_superfamily"/>
</dbReference>
<dbReference type="InterPro" id="IPR001789">
    <property type="entry name" value="Sig_transdc_resp-reg_receiver"/>
</dbReference>
<dbReference type="Gene3D" id="3.40.50.2300">
    <property type="match status" value="1"/>
</dbReference>
<evidence type="ECO:0000313" key="7">
    <source>
        <dbReference type="Proteomes" id="UP000319619"/>
    </source>
</evidence>
<dbReference type="GO" id="GO:0052621">
    <property type="term" value="F:diguanylate cyclase activity"/>
    <property type="evidence" value="ECO:0007669"/>
    <property type="project" value="UniProtKB-EC"/>
</dbReference>
<dbReference type="SMART" id="SM00448">
    <property type="entry name" value="REC"/>
    <property type="match status" value="1"/>
</dbReference>
<comment type="catalytic activity">
    <reaction evidence="2">
        <text>2 GTP = 3',3'-c-di-GMP + 2 diphosphate</text>
        <dbReference type="Rhea" id="RHEA:24898"/>
        <dbReference type="ChEBI" id="CHEBI:33019"/>
        <dbReference type="ChEBI" id="CHEBI:37565"/>
        <dbReference type="ChEBI" id="CHEBI:58805"/>
        <dbReference type="EC" id="2.7.7.65"/>
    </reaction>
</comment>
<evidence type="ECO:0000259" key="4">
    <source>
        <dbReference type="PROSITE" id="PS50110"/>
    </source>
</evidence>
<feature type="domain" description="Response regulatory" evidence="4">
    <location>
        <begin position="4"/>
        <end position="118"/>
    </location>
</feature>
<protein>
    <recommendedName>
        <fullName evidence="1">diguanylate cyclase</fullName>
        <ecNumber evidence="1">2.7.7.65</ecNumber>
    </recommendedName>
</protein>
<dbReference type="InterPro" id="IPR050469">
    <property type="entry name" value="Diguanylate_Cyclase"/>
</dbReference>
<dbReference type="PANTHER" id="PTHR45138:SF9">
    <property type="entry name" value="DIGUANYLATE CYCLASE DGCM-RELATED"/>
    <property type="match status" value="1"/>
</dbReference>
<dbReference type="PANTHER" id="PTHR45138">
    <property type="entry name" value="REGULATORY COMPONENTS OF SENSORY TRANSDUCTION SYSTEM"/>
    <property type="match status" value="1"/>
</dbReference>
<accession>A0A532UTZ3</accession>
<feature type="modified residue" description="4-aspartylphosphate" evidence="3">
    <location>
        <position position="54"/>
    </location>
</feature>
<dbReference type="SUPFAM" id="SSF52172">
    <property type="entry name" value="CheY-like"/>
    <property type="match status" value="1"/>
</dbReference>
<dbReference type="SUPFAM" id="SSF55073">
    <property type="entry name" value="Nucleotide cyclase"/>
    <property type="match status" value="1"/>
</dbReference>
<dbReference type="NCBIfam" id="TIGR00254">
    <property type="entry name" value="GGDEF"/>
    <property type="match status" value="1"/>
</dbReference>
<evidence type="ECO:0000256" key="3">
    <source>
        <dbReference type="PROSITE-ProRule" id="PRU00169"/>
    </source>
</evidence>
<dbReference type="EMBL" id="NJBN01000010">
    <property type="protein sequence ID" value="TKJ38409.1"/>
    <property type="molecule type" value="Genomic_DNA"/>
</dbReference>
<feature type="domain" description="GGDEF" evidence="5">
    <location>
        <begin position="171"/>
        <end position="308"/>
    </location>
</feature>
<evidence type="ECO:0000259" key="5">
    <source>
        <dbReference type="PROSITE" id="PS50887"/>
    </source>
</evidence>
<dbReference type="Pfam" id="PF00990">
    <property type="entry name" value="GGDEF"/>
    <property type="match status" value="1"/>
</dbReference>
<dbReference type="CDD" id="cd00156">
    <property type="entry name" value="REC"/>
    <property type="match status" value="1"/>
</dbReference>